<reference evidence="4 5" key="1">
    <citation type="submission" date="2024-07" db="EMBL/GenBank/DDBJ databases">
        <title>Section-level genome sequencing and comparative genomics of Aspergillus sections Usti and Cavernicolus.</title>
        <authorList>
            <consortium name="Lawrence Berkeley National Laboratory"/>
            <person name="Nybo J.L."/>
            <person name="Vesth T.C."/>
            <person name="Theobald S."/>
            <person name="Frisvad J.C."/>
            <person name="Larsen T.O."/>
            <person name="Kjaerboelling I."/>
            <person name="Rothschild-Mancinelli K."/>
            <person name="Lyhne E.K."/>
            <person name="Kogle M.E."/>
            <person name="Barry K."/>
            <person name="Clum A."/>
            <person name="Na H."/>
            <person name="Ledsgaard L."/>
            <person name="Lin J."/>
            <person name="Lipzen A."/>
            <person name="Kuo A."/>
            <person name="Riley R."/>
            <person name="Mondo S."/>
            <person name="Labutti K."/>
            <person name="Haridas S."/>
            <person name="Pangalinan J."/>
            <person name="Salamov A.A."/>
            <person name="Simmons B.A."/>
            <person name="Magnuson J.K."/>
            <person name="Chen J."/>
            <person name="Drula E."/>
            <person name="Henrissat B."/>
            <person name="Wiebenga A."/>
            <person name="Lubbers R.J."/>
            <person name="Gomes A.C."/>
            <person name="Makela M.R."/>
            <person name="Stajich J."/>
            <person name="Grigoriev I.V."/>
            <person name="Mortensen U.H."/>
            <person name="De Vries R.P."/>
            <person name="Baker S.E."/>
            <person name="Andersen M.R."/>
        </authorList>
    </citation>
    <scope>NUCLEOTIDE SEQUENCE [LARGE SCALE GENOMIC DNA]</scope>
    <source>
        <strain evidence="4 5">CBS 588.65</strain>
    </source>
</reference>
<dbReference type="InterPro" id="IPR036638">
    <property type="entry name" value="HLH_DNA-bd_sf"/>
</dbReference>
<dbReference type="EMBL" id="JBFXLT010000217">
    <property type="protein sequence ID" value="KAL2802003.1"/>
    <property type="molecule type" value="Genomic_DNA"/>
</dbReference>
<dbReference type="Gene3D" id="4.10.280.10">
    <property type="entry name" value="Helix-loop-helix DNA-binding domain"/>
    <property type="match status" value="1"/>
</dbReference>
<sequence>MTESQLPLAPLSLYGSDLVNLEDSSCDFFTENDLLQTTSLQFDQIDADMCSLLDANLLTQMNIQQYDALKSLPVFSPQELDDLMEWSLADFIVTESAPSPVQTTNYTAVFQSQTIIQPPEQIIISLKKRSLPPTSTSTSCSPSNHKEKPRVRCNKDKSQAAVQRKAHNVVEKRYRENLKSKFSALEKVMCGNRSLSPAVPLRKSNILANAIRYMEDMQAKNSELERELKIMGGKMLSTLV</sequence>
<dbReference type="PROSITE" id="PS50888">
    <property type="entry name" value="BHLH"/>
    <property type="match status" value="1"/>
</dbReference>
<dbReference type="PANTHER" id="PTHR47336">
    <property type="entry name" value="TRANSCRIPTION FACTOR HMS1-RELATED"/>
    <property type="match status" value="1"/>
</dbReference>
<dbReference type="PANTHER" id="PTHR47336:SF4">
    <property type="entry name" value="BHLH TRANSCRIPTION FACTOR (EUROFUNG)"/>
    <property type="match status" value="1"/>
</dbReference>
<comment type="caution">
    <text evidence="4">The sequence shown here is derived from an EMBL/GenBank/DDBJ whole genome shotgun (WGS) entry which is preliminary data.</text>
</comment>
<dbReference type="Proteomes" id="UP001610334">
    <property type="component" value="Unassembled WGS sequence"/>
</dbReference>
<dbReference type="InterPro" id="IPR011598">
    <property type="entry name" value="bHLH_dom"/>
</dbReference>
<name>A0ABR4GSF5_9EURO</name>
<feature type="domain" description="BHLH" evidence="3">
    <location>
        <begin position="162"/>
        <end position="217"/>
    </location>
</feature>
<feature type="region of interest" description="Disordered" evidence="2">
    <location>
        <begin position="130"/>
        <end position="150"/>
    </location>
</feature>
<feature type="compositionally biased region" description="Low complexity" evidence="2">
    <location>
        <begin position="130"/>
        <end position="143"/>
    </location>
</feature>
<dbReference type="Pfam" id="PF00010">
    <property type="entry name" value="HLH"/>
    <property type="match status" value="1"/>
</dbReference>
<keyword evidence="1" id="KW-0175">Coiled coil</keyword>
<dbReference type="SUPFAM" id="SSF47459">
    <property type="entry name" value="HLH, helix-loop-helix DNA-binding domain"/>
    <property type="match status" value="1"/>
</dbReference>
<evidence type="ECO:0000313" key="5">
    <source>
        <dbReference type="Proteomes" id="UP001610334"/>
    </source>
</evidence>
<feature type="coiled-coil region" evidence="1">
    <location>
        <begin position="207"/>
        <end position="234"/>
    </location>
</feature>
<gene>
    <name evidence="4" type="ORF">BJX63DRAFT_438282</name>
</gene>
<dbReference type="SMART" id="SM00353">
    <property type="entry name" value="HLH"/>
    <property type="match status" value="1"/>
</dbReference>
<organism evidence="4 5">
    <name type="scientific">Aspergillus granulosus</name>
    <dbReference type="NCBI Taxonomy" id="176169"/>
    <lineage>
        <taxon>Eukaryota</taxon>
        <taxon>Fungi</taxon>
        <taxon>Dikarya</taxon>
        <taxon>Ascomycota</taxon>
        <taxon>Pezizomycotina</taxon>
        <taxon>Eurotiomycetes</taxon>
        <taxon>Eurotiomycetidae</taxon>
        <taxon>Eurotiales</taxon>
        <taxon>Aspergillaceae</taxon>
        <taxon>Aspergillus</taxon>
        <taxon>Aspergillus subgen. Nidulantes</taxon>
    </lineage>
</organism>
<evidence type="ECO:0000256" key="2">
    <source>
        <dbReference type="SAM" id="MobiDB-lite"/>
    </source>
</evidence>
<evidence type="ECO:0000313" key="4">
    <source>
        <dbReference type="EMBL" id="KAL2802003.1"/>
    </source>
</evidence>
<dbReference type="InterPro" id="IPR052099">
    <property type="entry name" value="Regulatory_TF_Diverse"/>
</dbReference>
<proteinExistence type="predicted"/>
<evidence type="ECO:0000256" key="1">
    <source>
        <dbReference type="SAM" id="Coils"/>
    </source>
</evidence>
<accession>A0ABR4GSF5</accession>
<evidence type="ECO:0000259" key="3">
    <source>
        <dbReference type="PROSITE" id="PS50888"/>
    </source>
</evidence>
<protein>
    <recommendedName>
        <fullName evidence="3">BHLH domain-containing protein</fullName>
    </recommendedName>
</protein>
<keyword evidence="5" id="KW-1185">Reference proteome</keyword>